<evidence type="ECO:0000256" key="9">
    <source>
        <dbReference type="RuleBase" id="RU369079"/>
    </source>
</evidence>
<evidence type="ECO:0000313" key="11">
    <source>
        <dbReference type="EMBL" id="MFC3615630.1"/>
    </source>
</evidence>
<organism evidence="11 12">
    <name type="scientific">Lutimaribacter marinistellae</name>
    <dbReference type="NCBI Taxonomy" id="1820329"/>
    <lineage>
        <taxon>Bacteria</taxon>
        <taxon>Pseudomonadati</taxon>
        <taxon>Pseudomonadota</taxon>
        <taxon>Alphaproteobacteria</taxon>
        <taxon>Rhodobacterales</taxon>
        <taxon>Roseobacteraceae</taxon>
        <taxon>Lutimaribacter</taxon>
    </lineage>
</organism>
<evidence type="ECO:0000256" key="3">
    <source>
        <dbReference type="ARBA" id="ARBA00022475"/>
    </source>
</evidence>
<comment type="caution">
    <text evidence="11">The sequence shown here is derived from an EMBL/GenBank/DDBJ whole genome shotgun (WGS) entry which is preliminary data.</text>
</comment>
<keyword evidence="3" id="KW-1003">Cell membrane</keyword>
<dbReference type="InterPro" id="IPR055348">
    <property type="entry name" value="DctQ"/>
</dbReference>
<dbReference type="Pfam" id="PF04290">
    <property type="entry name" value="DctQ"/>
    <property type="match status" value="1"/>
</dbReference>
<protein>
    <recommendedName>
        <fullName evidence="9">TRAP transporter small permease protein</fullName>
    </recommendedName>
</protein>
<reference evidence="12" key="1">
    <citation type="journal article" date="2019" name="Int. J. Syst. Evol. Microbiol.">
        <title>The Global Catalogue of Microorganisms (GCM) 10K type strain sequencing project: providing services to taxonomists for standard genome sequencing and annotation.</title>
        <authorList>
            <consortium name="The Broad Institute Genomics Platform"/>
            <consortium name="The Broad Institute Genome Sequencing Center for Infectious Disease"/>
            <person name="Wu L."/>
            <person name="Ma J."/>
        </authorList>
    </citation>
    <scope>NUCLEOTIDE SEQUENCE [LARGE SCALE GENOMIC DNA]</scope>
    <source>
        <strain evidence="12">KCTC 42911</strain>
    </source>
</reference>
<comment type="function">
    <text evidence="9">Part of the tripartite ATP-independent periplasmic (TRAP) transport system.</text>
</comment>
<evidence type="ECO:0000256" key="6">
    <source>
        <dbReference type="ARBA" id="ARBA00022989"/>
    </source>
</evidence>
<feature type="domain" description="Tripartite ATP-independent periplasmic transporters DctQ component" evidence="10">
    <location>
        <begin position="30"/>
        <end position="168"/>
    </location>
</feature>
<gene>
    <name evidence="11" type="ORF">ACFORG_17875</name>
</gene>
<comment type="subcellular location">
    <subcellularLocation>
        <location evidence="1 9">Cell inner membrane</location>
        <topology evidence="1 9">Multi-pass membrane protein</topology>
    </subcellularLocation>
</comment>
<keyword evidence="6 9" id="KW-1133">Transmembrane helix</keyword>
<comment type="subunit">
    <text evidence="9">The complex comprises the extracytoplasmic solute receptor protein and the two transmembrane proteins.</text>
</comment>
<keyword evidence="4 9" id="KW-0997">Cell inner membrane</keyword>
<evidence type="ECO:0000256" key="5">
    <source>
        <dbReference type="ARBA" id="ARBA00022692"/>
    </source>
</evidence>
<comment type="similarity">
    <text evidence="8 9">Belongs to the TRAP transporter small permease family.</text>
</comment>
<keyword evidence="7 9" id="KW-0472">Membrane</keyword>
<dbReference type="PANTHER" id="PTHR35011">
    <property type="entry name" value="2,3-DIKETO-L-GULONATE TRAP TRANSPORTER SMALL PERMEASE PROTEIN YIAM"/>
    <property type="match status" value="1"/>
</dbReference>
<dbReference type="Proteomes" id="UP001595629">
    <property type="component" value="Unassembled WGS sequence"/>
</dbReference>
<evidence type="ECO:0000256" key="4">
    <source>
        <dbReference type="ARBA" id="ARBA00022519"/>
    </source>
</evidence>
<evidence type="ECO:0000256" key="1">
    <source>
        <dbReference type="ARBA" id="ARBA00004429"/>
    </source>
</evidence>
<keyword evidence="5 9" id="KW-0812">Transmembrane</keyword>
<proteinExistence type="inferred from homology"/>
<accession>A0ABV7TK01</accession>
<feature type="transmembrane region" description="Helical" evidence="9">
    <location>
        <begin position="96"/>
        <end position="119"/>
    </location>
</feature>
<sequence length="173" mass="18943">MRAAFSWLDRFSAFLNRIALWGAVLAVTALVVIAFWQAAARYILDQPPAWTEELARYLMVWAGLLGASCAFRIHADPSLFPAARERTDKVGRIYAAIRAAGAFVLIAPILWYCFIGVNGKFSSGYVARNARVSAETLDVPMSVFALAIPVGFGLIMIHLIAHLATALTNKETQ</sequence>
<evidence type="ECO:0000256" key="2">
    <source>
        <dbReference type="ARBA" id="ARBA00022448"/>
    </source>
</evidence>
<dbReference type="RefSeq" id="WP_386736897.1">
    <property type="nucleotide sequence ID" value="NZ_JBHRXI010000017.1"/>
</dbReference>
<dbReference type="EMBL" id="JBHRXI010000017">
    <property type="protein sequence ID" value="MFC3615630.1"/>
    <property type="molecule type" value="Genomic_DNA"/>
</dbReference>
<keyword evidence="12" id="KW-1185">Reference proteome</keyword>
<evidence type="ECO:0000259" key="10">
    <source>
        <dbReference type="Pfam" id="PF04290"/>
    </source>
</evidence>
<evidence type="ECO:0000313" key="12">
    <source>
        <dbReference type="Proteomes" id="UP001595629"/>
    </source>
</evidence>
<feature type="transmembrane region" description="Helical" evidence="9">
    <location>
        <begin position="58"/>
        <end position="75"/>
    </location>
</feature>
<feature type="transmembrane region" description="Helical" evidence="9">
    <location>
        <begin position="139"/>
        <end position="161"/>
    </location>
</feature>
<keyword evidence="2 9" id="KW-0813">Transport</keyword>
<dbReference type="PANTHER" id="PTHR35011:SF2">
    <property type="entry name" value="2,3-DIKETO-L-GULONATE TRAP TRANSPORTER SMALL PERMEASE PROTEIN YIAM"/>
    <property type="match status" value="1"/>
</dbReference>
<dbReference type="InterPro" id="IPR007387">
    <property type="entry name" value="TRAP_DctQ"/>
</dbReference>
<feature type="transmembrane region" description="Helical" evidence="9">
    <location>
        <begin position="18"/>
        <end position="38"/>
    </location>
</feature>
<evidence type="ECO:0000256" key="7">
    <source>
        <dbReference type="ARBA" id="ARBA00023136"/>
    </source>
</evidence>
<evidence type="ECO:0000256" key="8">
    <source>
        <dbReference type="ARBA" id="ARBA00038436"/>
    </source>
</evidence>
<name>A0ABV7TK01_9RHOB</name>